<keyword evidence="2" id="KW-0813">Transport</keyword>
<dbReference type="InterPro" id="IPR038770">
    <property type="entry name" value="Na+/solute_symporter_sf"/>
</dbReference>
<organism evidence="11 12">
    <name type="scientific">Clostridium tanneri</name>
    <dbReference type="NCBI Taxonomy" id="3037988"/>
    <lineage>
        <taxon>Bacteria</taxon>
        <taxon>Bacillati</taxon>
        <taxon>Bacillota</taxon>
        <taxon>Clostridia</taxon>
        <taxon>Eubacteriales</taxon>
        <taxon>Clostridiaceae</taxon>
        <taxon>Clostridium</taxon>
    </lineage>
</organism>
<feature type="transmembrane region" description="Helical" evidence="9">
    <location>
        <begin position="223"/>
        <end position="242"/>
    </location>
</feature>
<evidence type="ECO:0000256" key="6">
    <source>
        <dbReference type="ARBA" id="ARBA00022989"/>
    </source>
</evidence>
<comment type="subcellular location">
    <subcellularLocation>
        <location evidence="1">Cell membrane</location>
        <topology evidence="1">Multi-pass membrane protein</topology>
    </subcellularLocation>
</comment>
<dbReference type="Pfam" id="PF00999">
    <property type="entry name" value="Na_H_Exchanger"/>
    <property type="match status" value="1"/>
</dbReference>
<keyword evidence="12" id="KW-1185">Reference proteome</keyword>
<feature type="transmembrane region" description="Helical" evidence="9">
    <location>
        <begin position="38"/>
        <end position="57"/>
    </location>
</feature>
<feature type="transmembrane region" description="Helical" evidence="9">
    <location>
        <begin position="122"/>
        <end position="145"/>
    </location>
</feature>
<evidence type="ECO:0000256" key="7">
    <source>
        <dbReference type="ARBA" id="ARBA00023065"/>
    </source>
</evidence>
<feature type="transmembrane region" description="Helical" evidence="9">
    <location>
        <begin position="92"/>
        <end position="116"/>
    </location>
</feature>
<sequence length="408" mass="44264">MEENTVLLANNLMKILSITIVSGVICARLSKLIKLPDVVLFIVAGILLGPQGLNLIGFESYSVENQLILTFGAAYILYDGGREVQLGILNKVKISVLLLATIGVLISTFITGYFAYKILKIDLIYALLLGAVIASTDPSVLVPLFKNMNISNKLKQTIISESAFNDAAGAIMTFTILGIIEGGTFSVGRSAWELLLKAGGGVVIGLIVGYAATFLVGEKKHSFLTGYPGEIAVAAVLGGYIIAEHFHFSGFMAVFIIGIVCGNKDIFRLSIKGEEENIHISFKEVLIMIIRIMIFVILGTQINFAVLGRYWAQALLVVVLFIFIARPVSVIFSVILDKKAEWSFREILYLMWTRETGVIPAALVGMLASMKVNNSEIISAVTFMAIIITLGVQASTAKYVAKVLKLEI</sequence>
<feature type="transmembrane region" description="Helical" evidence="9">
    <location>
        <begin position="380"/>
        <end position="401"/>
    </location>
</feature>
<evidence type="ECO:0000256" key="5">
    <source>
        <dbReference type="ARBA" id="ARBA00022692"/>
    </source>
</evidence>
<dbReference type="EMBL" id="JARUJP010000015">
    <property type="protein sequence ID" value="MDW8802026.1"/>
    <property type="molecule type" value="Genomic_DNA"/>
</dbReference>
<keyword evidence="3" id="KW-0050">Antiport</keyword>
<reference evidence="11 12" key="1">
    <citation type="submission" date="2023-04" db="EMBL/GenBank/DDBJ databases">
        <title>Clostridium tannerae sp. nov., isolated from the fecal material of an alpaca.</title>
        <authorList>
            <person name="Miller S."/>
            <person name="Hendry M."/>
            <person name="King J."/>
            <person name="Sankaranarayanan K."/>
            <person name="Lawson P.A."/>
        </authorList>
    </citation>
    <scope>NUCLEOTIDE SEQUENCE [LARGE SCALE GENOMIC DNA]</scope>
    <source>
        <strain evidence="11 12">A1-XYC3</strain>
    </source>
</reference>
<dbReference type="InterPro" id="IPR006153">
    <property type="entry name" value="Cation/H_exchanger_TM"/>
</dbReference>
<dbReference type="PANTHER" id="PTHR32507:SF0">
    <property type="entry name" value="NA(+)_H(+) ANTIPORTER 2-RELATED"/>
    <property type="match status" value="1"/>
</dbReference>
<proteinExistence type="predicted"/>
<dbReference type="Gene3D" id="1.20.1530.20">
    <property type="match status" value="1"/>
</dbReference>
<dbReference type="RefSeq" id="WP_318798391.1">
    <property type="nucleotide sequence ID" value="NZ_JARUJP010000015.1"/>
</dbReference>
<feature type="transmembrane region" description="Helical" evidence="9">
    <location>
        <begin position="310"/>
        <end position="335"/>
    </location>
</feature>
<gene>
    <name evidence="11" type="ORF">P8V03_12785</name>
</gene>
<evidence type="ECO:0000313" key="12">
    <source>
        <dbReference type="Proteomes" id="UP001281656"/>
    </source>
</evidence>
<feature type="transmembrane region" description="Helical" evidence="9">
    <location>
        <begin position="285"/>
        <end position="304"/>
    </location>
</feature>
<evidence type="ECO:0000256" key="9">
    <source>
        <dbReference type="SAM" id="Phobius"/>
    </source>
</evidence>
<feature type="transmembrane region" description="Helical" evidence="9">
    <location>
        <begin position="347"/>
        <end position="368"/>
    </location>
</feature>
<name>A0ABU4JVQ3_9CLOT</name>
<keyword evidence="5 9" id="KW-0812">Transmembrane</keyword>
<dbReference type="Proteomes" id="UP001281656">
    <property type="component" value="Unassembled WGS sequence"/>
</dbReference>
<keyword evidence="4" id="KW-1003">Cell membrane</keyword>
<dbReference type="PANTHER" id="PTHR32507">
    <property type="entry name" value="NA(+)/H(+) ANTIPORTER 1"/>
    <property type="match status" value="1"/>
</dbReference>
<evidence type="ECO:0000256" key="8">
    <source>
        <dbReference type="ARBA" id="ARBA00023136"/>
    </source>
</evidence>
<accession>A0ABU4JVQ3</accession>
<keyword evidence="6 9" id="KW-1133">Transmembrane helix</keyword>
<evidence type="ECO:0000256" key="4">
    <source>
        <dbReference type="ARBA" id="ARBA00022475"/>
    </source>
</evidence>
<feature type="transmembrane region" description="Helical" evidence="9">
    <location>
        <begin position="6"/>
        <end position="26"/>
    </location>
</feature>
<comment type="caution">
    <text evidence="11">The sequence shown here is derived from an EMBL/GenBank/DDBJ whole genome shotgun (WGS) entry which is preliminary data.</text>
</comment>
<feature type="transmembrane region" description="Helical" evidence="9">
    <location>
        <begin position="166"/>
        <end position="188"/>
    </location>
</feature>
<feature type="domain" description="Cation/H+ exchanger transmembrane" evidence="10">
    <location>
        <begin position="24"/>
        <end position="400"/>
    </location>
</feature>
<evidence type="ECO:0000256" key="1">
    <source>
        <dbReference type="ARBA" id="ARBA00004651"/>
    </source>
</evidence>
<keyword evidence="7" id="KW-0406">Ion transport</keyword>
<evidence type="ECO:0000259" key="10">
    <source>
        <dbReference type="Pfam" id="PF00999"/>
    </source>
</evidence>
<evidence type="ECO:0000256" key="2">
    <source>
        <dbReference type="ARBA" id="ARBA00022448"/>
    </source>
</evidence>
<feature type="transmembrane region" description="Helical" evidence="9">
    <location>
        <begin position="194"/>
        <end position="216"/>
    </location>
</feature>
<protein>
    <submittedName>
        <fullName evidence="11">Sodium:proton antiporter</fullName>
    </submittedName>
</protein>
<evidence type="ECO:0000256" key="3">
    <source>
        <dbReference type="ARBA" id="ARBA00022449"/>
    </source>
</evidence>
<evidence type="ECO:0000313" key="11">
    <source>
        <dbReference type="EMBL" id="MDW8802026.1"/>
    </source>
</evidence>
<keyword evidence="8 9" id="KW-0472">Membrane</keyword>